<proteinExistence type="inferred from homology"/>
<dbReference type="InterPro" id="IPR003593">
    <property type="entry name" value="AAA+_ATPase"/>
</dbReference>
<reference evidence="6" key="1">
    <citation type="submission" date="2015-08" db="EMBL/GenBank/DDBJ databases">
        <authorList>
            <person name="Babu N.S."/>
            <person name="Beckwith C.J."/>
            <person name="Beseler K.G."/>
            <person name="Brison A."/>
            <person name="Carone J.V."/>
            <person name="Caskin T.P."/>
            <person name="Diamond M."/>
            <person name="Durham M.E."/>
            <person name="Foxe J.M."/>
            <person name="Go M."/>
            <person name="Henderson B.A."/>
            <person name="Jones I.B."/>
            <person name="McGettigan J.A."/>
            <person name="Micheletti S.J."/>
            <person name="Nasrallah M.E."/>
            <person name="Ortiz D."/>
            <person name="Piller C.R."/>
            <person name="Privatt S.R."/>
            <person name="Schneider S.L."/>
            <person name="Sharp S."/>
            <person name="Smith T.C."/>
            <person name="Stanton J.D."/>
            <person name="Ullery H.E."/>
            <person name="Wilson R.J."/>
            <person name="Serrano M.G."/>
            <person name="Buck G."/>
            <person name="Lee V."/>
            <person name="Wang Y."/>
            <person name="Carvalho R."/>
            <person name="Voegtly L."/>
            <person name="Shi R."/>
            <person name="Duckworth R."/>
            <person name="Johnson A."/>
            <person name="Loviza R."/>
            <person name="Walstead R."/>
            <person name="Shah Z."/>
            <person name="Kiflezghi M."/>
            <person name="Wade K."/>
            <person name="Ball S.L."/>
            <person name="Bradley K.W."/>
            <person name="Asai D.J."/>
            <person name="Bowman C.A."/>
            <person name="Russell D.A."/>
            <person name="Pope W.H."/>
            <person name="Jacobs-Sera D."/>
            <person name="Hendrix R.W."/>
            <person name="Hatfull G.F."/>
        </authorList>
    </citation>
    <scope>NUCLEOTIDE SEQUENCE</scope>
</reference>
<dbReference type="AlphaFoldDB" id="A0A2P2C7L7"/>
<dbReference type="InterPro" id="IPR027417">
    <property type="entry name" value="P-loop_NTPase"/>
</dbReference>
<dbReference type="InterPro" id="IPR017871">
    <property type="entry name" value="ABC_transporter-like_CS"/>
</dbReference>
<evidence type="ECO:0000313" key="6">
    <source>
        <dbReference type="EMBL" id="CUR57987.1"/>
    </source>
</evidence>
<keyword evidence="2" id="KW-0813">Transport</keyword>
<name>A0A2P2C7L7_9ZZZZ</name>
<dbReference type="Pfam" id="PF00005">
    <property type="entry name" value="ABC_tran"/>
    <property type="match status" value="1"/>
</dbReference>
<evidence type="ECO:0000256" key="4">
    <source>
        <dbReference type="ARBA" id="ARBA00022840"/>
    </source>
</evidence>
<accession>A0A2P2C7L7</accession>
<dbReference type="PANTHER" id="PTHR43335">
    <property type="entry name" value="ABC TRANSPORTER, ATP-BINDING PROTEIN"/>
    <property type="match status" value="1"/>
</dbReference>
<dbReference type="PROSITE" id="PS50893">
    <property type="entry name" value="ABC_TRANSPORTER_2"/>
    <property type="match status" value="1"/>
</dbReference>
<dbReference type="EMBL" id="CZKA01000043">
    <property type="protein sequence ID" value="CUR57987.1"/>
    <property type="molecule type" value="Genomic_DNA"/>
</dbReference>
<comment type="similarity">
    <text evidence="1">Belongs to the ABC transporter superfamily.</text>
</comment>
<evidence type="ECO:0000259" key="5">
    <source>
        <dbReference type="PROSITE" id="PS50893"/>
    </source>
</evidence>
<sequence length="314" mass="32772">MPATLLTRATIELTGLTKRFGDVLAVDDLSAVAQPGQVTALLGPNGAGKTTTLRMLLGLVAPSGGTATFGGRRYSELPDPVRQVGAVLEASGYHPGRTALDHLRILATASRLPEDAPMRVLDETGLAEAARRRVGGFSLGMRQRLGIAAAMLGDPAVLVLDEPTNGLDPPGVRWLRGYIRGLADDGRTVLLSSHALSEVELIADHVLVMASGRLLRSSSLAALRAEAGVGSLVRTPDLDLFGAVLDGAGHIHRRSDGGLVVEATPEQVGELAALHGIVLHGLEGTADLEKAFFRLTQAPQPPTERPLSAEGVLS</sequence>
<dbReference type="SUPFAM" id="SSF52540">
    <property type="entry name" value="P-loop containing nucleoside triphosphate hydrolases"/>
    <property type="match status" value="1"/>
</dbReference>
<keyword evidence="3" id="KW-0547">Nucleotide-binding</keyword>
<keyword evidence="4" id="KW-0067">ATP-binding</keyword>
<dbReference type="InterPro" id="IPR003439">
    <property type="entry name" value="ABC_transporter-like_ATP-bd"/>
</dbReference>
<protein>
    <submittedName>
        <fullName evidence="6">ABC transporter</fullName>
    </submittedName>
</protein>
<dbReference type="PROSITE" id="PS00211">
    <property type="entry name" value="ABC_TRANSPORTER_1"/>
    <property type="match status" value="1"/>
</dbReference>
<dbReference type="Gene3D" id="3.40.50.300">
    <property type="entry name" value="P-loop containing nucleotide triphosphate hydrolases"/>
    <property type="match status" value="1"/>
</dbReference>
<evidence type="ECO:0000256" key="2">
    <source>
        <dbReference type="ARBA" id="ARBA00022448"/>
    </source>
</evidence>
<dbReference type="SMART" id="SM00382">
    <property type="entry name" value="AAA"/>
    <property type="match status" value="1"/>
</dbReference>
<dbReference type="PANTHER" id="PTHR43335:SF4">
    <property type="entry name" value="ABC TRANSPORTER, ATP-BINDING PROTEIN"/>
    <property type="match status" value="1"/>
</dbReference>
<evidence type="ECO:0000256" key="3">
    <source>
        <dbReference type="ARBA" id="ARBA00022741"/>
    </source>
</evidence>
<evidence type="ECO:0000256" key="1">
    <source>
        <dbReference type="ARBA" id="ARBA00005417"/>
    </source>
</evidence>
<organism evidence="6">
    <name type="scientific">metagenome</name>
    <dbReference type="NCBI Taxonomy" id="256318"/>
    <lineage>
        <taxon>unclassified sequences</taxon>
        <taxon>metagenomes</taxon>
    </lineage>
</organism>
<dbReference type="GO" id="GO:0005524">
    <property type="term" value="F:ATP binding"/>
    <property type="evidence" value="ECO:0007669"/>
    <property type="project" value="UniProtKB-KW"/>
</dbReference>
<feature type="domain" description="ABC transporter" evidence="5">
    <location>
        <begin position="11"/>
        <end position="236"/>
    </location>
</feature>
<gene>
    <name evidence="6" type="ORF">NOCA2480043</name>
</gene>
<dbReference type="GO" id="GO:0016887">
    <property type="term" value="F:ATP hydrolysis activity"/>
    <property type="evidence" value="ECO:0007669"/>
    <property type="project" value="InterPro"/>
</dbReference>